<evidence type="ECO:0000256" key="3">
    <source>
        <dbReference type="ARBA" id="ARBA00022729"/>
    </source>
</evidence>
<organism evidence="6 7">
    <name type="scientific">Paractinoplanes lichenicola</name>
    <dbReference type="NCBI Taxonomy" id="2802976"/>
    <lineage>
        <taxon>Bacteria</taxon>
        <taxon>Bacillati</taxon>
        <taxon>Actinomycetota</taxon>
        <taxon>Actinomycetes</taxon>
        <taxon>Micromonosporales</taxon>
        <taxon>Micromonosporaceae</taxon>
        <taxon>Paractinoplanes</taxon>
    </lineage>
</organism>
<evidence type="ECO:0000256" key="4">
    <source>
        <dbReference type="SAM" id="MobiDB-lite"/>
    </source>
</evidence>
<evidence type="ECO:0000313" key="6">
    <source>
        <dbReference type="EMBL" id="MBL7258072.1"/>
    </source>
</evidence>
<proteinExistence type="inferred from homology"/>
<keyword evidence="2" id="KW-0813">Transport</keyword>
<keyword evidence="7" id="KW-1185">Reference proteome</keyword>
<comment type="caution">
    <text evidence="6">The sequence shown here is derived from an EMBL/GenBank/DDBJ whole genome shotgun (WGS) entry which is preliminary data.</text>
</comment>
<evidence type="ECO:0000313" key="7">
    <source>
        <dbReference type="Proteomes" id="UP000598996"/>
    </source>
</evidence>
<reference evidence="6 7" key="1">
    <citation type="submission" date="2021-01" db="EMBL/GenBank/DDBJ databases">
        <title>Actinoplanes sp. nov. LDG1-01 isolated from lichen.</title>
        <authorList>
            <person name="Saeng-In P."/>
            <person name="Phongsopitanun W."/>
            <person name="Kanchanasin P."/>
            <person name="Yuki M."/>
            <person name="Kudo T."/>
            <person name="Ohkuma M."/>
            <person name="Tanasupawat S."/>
        </authorList>
    </citation>
    <scope>NUCLEOTIDE SEQUENCE [LARGE SCALE GENOMIC DNA]</scope>
    <source>
        <strain evidence="6 7">LDG1-01</strain>
    </source>
</reference>
<name>A0ABS1VUF4_9ACTN</name>
<dbReference type="PANTHER" id="PTHR30061:SF50">
    <property type="entry name" value="MALTOSE_MALTODEXTRIN-BINDING PERIPLASMIC PROTEIN"/>
    <property type="match status" value="1"/>
</dbReference>
<accession>A0ABS1VUF4</accession>
<feature type="region of interest" description="Disordered" evidence="4">
    <location>
        <begin position="23"/>
        <end position="46"/>
    </location>
</feature>
<gene>
    <name evidence="6" type="ORF">JKJ07_27575</name>
</gene>
<keyword evidence="3 5" id="KW-0732">Signal</keyword>
<dbReference type="Gene3D" id="3.40.190.10">
    <property type="entry name" value="Periplasmic binding protein-like II"/>
    <property type="match status" value="2"/>
</dbReference>
<dbReference type="SUPFAM" id="SSF53850">
    <property type="entry name" value="Periplasmic binding protein-like II"/>
    <property type="match status" value="1"/>
</dbReference>
<sequence>MRYRLLALITATALLTTTACSGDKKDETAATTAPSTAPSSAGGPAREDADLVIWTSEAASRAVTPIAQKFGQDNNITVAVQVIAADLAANAITANEAGNGPDILTLPNDFLGGALQNGTVKPLSLAASDLTAYEKSAVASVSRNGQVWALPYGMENLVLYRNTKAVPQAPATVEDLVSTGQAAVKKGTVKRALSLPVGQEGDAYHMHPFFTSAGGSLFGMDASGQYDTTKIGIGTPESIAAAKKIAALGEKGSKVLSRSIDGSNAIAQFTAGNAAYLISGPWALADIRKSKVPYDITPIPPFKGGKPAAPFLGVQAFWMLSNAKNPAFAEEFVTKTMNTPEAMTAMYEQDPRPPVRDDVLAAVSAKDADMGKLAAGAKNATLLPDFPFMAGVWPPLGQAYATIVGGADPTSTMQKTGKTIESAVKAK</sequence>
<feature type="chain" id="PRO_5045519929" evidence="5">
    <location>
        <begin position="22"/>
        <end position="427"/>
    </location>
</feature>
<evidence type="ECO:0000256" key="1">
    <source>
        <dbReference type="ARBA" id="ARBA00008520"/>
    </source>
</evidence>
<dbReference type="PROSITE" id="PS51257">
    <property type="entry name" value="PROKAR_LIPOPROTEIN"/>
    <property type="match status" value="1"/>
</dbReference>
<dbReference type="Pfam" id="PF13416">
    <property type="entry name" value="SBP_bac_8"/>
    <property type="match status" value="1"/>
</dbReference>
<comment type="similarity">
    <text evidence="1">Belongs to the bacterial solute-binding protein 1 family.</text>
</comment>
<dbReference type="PANTHER" id="PTHR30061">
    <property type="entry name" value="MALTOSE-BINDING PERIPLASMIC PROTEIN"/>
    <property type="match status" value="1"/>
</dbReference>
<evidence type="ECO:0000256" key="2">
    <source>
        <dbReference type="ARBA" id="ARBA00022448"/>
    </source>
</evidence>
<dbReference type="Proteomes" id="UP000598996">
    <property type="component" value="Unassembled WGS sequence"/>
</dbReference>
<protein>
    <submittedName>
        <fullName evidence="6">Extracellular solute-binding protein</fullName>
    </submittedName>
</protein>
<dbReference type="InterPro" id="IPR006059">
    <property type="entry name" value="SBP"/>
</dbReference>
<evidence type="ECO:0000256" key="5">
    <source>
        <dbReference type="SAM" id="SignalP"/>
    </source>
</evidence>
<dbReference type="RefSeq" id="WP_202994715.1">
    <property type="nucleotide sequence ID" value="NZ_JAENHO010000008.1"/>
</dbReference>
<dbReference type="EMBL" id="JAENHO010000008">
    <property type="protein sequence ID" value="MBL7258072.1"/>
    <property type="molecule type" value="Genomic_DNA"/>
</dbReference>
<feature type="signal peptide" evidence="5">
    <location>
        <begin position="1"/>
        <end position="21"/>
    </location>
</feature>
<feature type="compositionally biased region" description="Low complexity" evidence="4">
    <location>
        <begin position="29"/>
        <end position="44"/>
    </location>
</feature>